<reference evidence="2" key="1">
    <citation type="submission" date="2016-10" db="EMBL/GenBank/DDBJ databases">
        <authorList>
            <person name="Varghese N."/>
            <person name="Submissions S."/>
        </authorList>
    </citation>
    <scope>NUCLEOTIDE SEQUENCE [LARGE SCALE GENOMIC DNA]</scope>
    <source>
        <strain evidence="2">JCM 10271</strain>
    </source>
</reference>
<proteinExistence type="predicted"/>
<organism evidence="1 2">
    <name type="scientific">Roseivivax halotolerans</name>
    <dbReference type="NCBI Taxonomy" id="93684"/>
    <lineage>
        <taxon>Bacteria</taxon>
        <taxon>Pseudomonadati</taxon>
        <taxon>Pseudomonadota</taxon>
        <taxon>Alphaproteobacteria</taxon>
        <taxon>Rhodobacterales</taxon>
        <taxon>Roseobacteraceae</taxon>
        <taxon>Roseivivax</taxon>
    </lineage>
</organism>
<dbReference type="EMBL" id="FOXV01000003">
    <property type="protein sequence ID" value="SFQ25229.1"/>
    <property type="molecule type" value="Genomic_DNA"/>
</dbReference>
<dbReference type="STRING" id="93684.SAMN05421853_10349"/>
<sequence length="85" mass="9285">MAGFATDIADRLAQDTMEVMDASGEDRLYVEVAAVLAAASTTLEEEYLTCIRVRLAERRAREFLKMKTGAMATDPAQAARQTPDS</sequence>
<dbReference type="Proteomes" id="UP000243106">
    <property type="component" value="Unassembled WGS sequence"/>
</dbReference>
<evidence type="ECO:0000313" key="1">
    <source>
        <dbReference type="EMBL" id="SFQ25229.1"/>
    </source>
</evidence>
<accession>A0A1I5WZU1</accession>
<protein>
    <submittedName>
        <fullName evidence="1">Uncharacterized protein</fullName>
    </submittedName>
</protein>
<gene>
    <name evidence="1" type="ORF">SAMN05421853_10349</name>
</gene>
<evidence type="ECO:0000313" key="2">
    <source>
        <dbReference type="Proteomes" id="UP000243106"/>
    </source>
</evidence>
<dbReference type="AlphaFoldDB" id="A0A1I5WZU1"/>
<name>A0A1I5WZU1_9RHOB</name>
<dbReference type="RefSeq" id="WP_245760189.1">
    <property type="nucleotide sequence ID" value="NZ_FOXV01000003.1"/>
</dbReference>
<keyword evidence="2" id="KW-1185">Reference proteome</keyword>